<accession>A0A6P0UPQ8</accession>
<dbReference type="PROSITE" id="PS00893">
    <property type="entry name" value="NUDIX_BOX"/>
    <property type="match status" value="1"/>
</dbReference>
<dbReference type="SUPFAM" id="SSF55811">
    <property type="entry name" value="Nudix"/>
    <property type="match status" value="1"/>
</dbReference>
<keyword evidence="5" id="KW-1185">Reference proteome</keyword>
<sequence length="203" mass="23627">MYEVFINEHLIILTNQITKEEDNKLFLLESVNIEEVIRQLQDGEIKSAHLYHKNEKELLPLLKKKLPLVVAAGGLVINPKEKLLFIFRNGKWDLPKGKLDKGESLEEAAVREVEEETGVNGLSLEKFLAKTYHLFRRNGTYKLKETYWYLMHTSYDGKLTPQCDEGIELVEWKKPGQIKEALKNSYQNIKVVINRYQDPVLQT</sequence>
<dbReference type="CDD" id="cd03673">
    <property type="entry name" value="NUDIX_Ap6A_hydrolase"/>
    <property type="match status" value="1"/>
</dbReference>
<evidence type="ECO:0000313" key="5">
    <source>
        <dbReference type="Proteomes" id="UP000468581"/>
    </source>
</evidence>
<dbReference type="EMBL" id="JAABOO010000001">
    <property type="protein sequence ID" value="NER12356.1"/>
    <property type="molecule type" value="Genomic_DNA"/>
</dbReference>
<dbReference type="Pfam" id="PF00293">
    <property type="entry name" value="NUDIX"/>
    <property type="match status" value="1"/>
</dbReference>
<dbReference type="InterPro" id="IPR020084">
    <property type="entry name" value="NUDIX_hydrolase_CS"/>
</dbReference>
<dbReference type="PROSITE" id="PS51462">
    <property type="entry name" value="NUDIX"/>
    <property type="match status" value="1"/>
</dbReference>
<dbReference type="Gene3D" id="3.90.79.10">
    <property type="entry name" value="Nucleoside Triphosphate Pyrophosphohydrolase"/>
    <property type="match status" value="1"/>
</dbReference>
<protein>
    <submittedName>
        <fullName evidence="4">NUDIX domain-containing protein</fullName>
    </submittedName>
</protein>
<name>A0A6P0UPQ8_9FLAO</name>
<gene>
    <name evidence="4" type="ORF">GWK08_02800</name>
</gene>
<evidence type="ECO:0000256" key="2">
    <source>
        <dbReference type="RuleBase" id="RU003476"/>
    </source>
</evidence>
<dbReference type="InterPro" id="IPR020476">
    <property type="entry name" value="Nudix_hydrolase"/>
</dbReference>
<keyword evidence="1 2" id="KW-0378">Hydrolase</keyword>
<organism evidence="4 5">
    <name type="scientific">Leptobacterium flavescens</name>
    <dbReference type="NCBI Taxonomy" id="472055"/>
    <lineage>
        <taxon>Bacteria</taxon>
        <taxon>Pseudomonadati</taxon>
        <taxon>Bacteroidota</taxon>
        <taxon>Flavobacteriia</taxon>
        <taxon>Flavobacteriales</taxon>
        <taxon>Flavobacteriaceae</taxon>
        <taxon>Leptobacterium</taxon>
    </lineage>
</organism>
<dbReference type="InterPro" id="IPR000086">
    <property type="entry name" value="NUDIX_hydrolase_dom"/>
</dbReference>
<reference evidence="4 5" key="1">
    <citation type="submission" date="2020-01" db="EMBL/GenBank/DDBJ databases">
        <title>Leptobacterium flavescens.</title>
        <authorList>
            <person name="Wang G."/>
        </authorList>
    </citation>
    <scope>NUCLEOTIDE SEQUENCE [LARGE SCALE GENOMIC DNA]</scope>
    <source>
        <strain evidence="4 5">KCTC 22160</strain>
    </source>
</reference>
<dbReference type="RefSeq" id="WP_163605382.1">
    <property type="nucleotide sequence ID" value="NZ_JAABOO010000001.1"/>
</dbReference>
<dbReference type="PRINTS" id="PR00502">
    <property type="entry name" value="NUDIXFAMILY"/>
</dbReference>
<dbReference type="AlphaFoldDB" id="A0A6P0UPQ8"/>
<dbReference type="InterPro" id="IPR015797">
    <property type="entry name" value="NUDIX_hydrolase-like_dom_sf"/>
</dbReference>
<comment type="caution">
    <text evidence="4">The sequence shown here is derived from an EMBL/GenBank/DDBJ whole genome shotgun (WGS) entry which is preliminary data.</text>
</comment>
<proteinExistence type="inferred from homology"/>
<dbReference type="PANTHER" id="PTHR43736">
    <property type="entry name" value="ADP-RIBOSE PYROPHOSPHATASE"/>
    <property type="match status" value="1"/>
</dbReference>
<dbReference type="Proteomes" id="UP000468581">
    <property type="component" value="Unassembled WGS sequence"/>
</dbReference>
<dbReference type="PANTHER" id="PTHR43736:SF1">
    <property type="entry name" value="DIHYDRONEOPTERIN TRIPHOSPHATE DIPHOSPHATASE"/>
    <property type="match status" value="1"/>
</dbReference>
<evidence type="ECO:0000259" key="3">
    <source>
        <dbReference type="PROSITE" id="PS51462"/>
    </source>
</evidence>
<evidence type="ECO:0000256" key="1">
    <source>
        <dbReference type="ARBA" id="ARBA00022801"/>
    </source>
</evidence>
<evidence type="ECO:0000313" key="4">
    <source>
        <dbReference type="EMBL" id="NER12356.1"/>
    </source>
</evidence>
<comment type="similarity">
    <text evidence="2">Belongs to the Nudix hydrolase family.</text>
</comment>
<dbReference type="GO" id="GO:0016787">
    <property type="term" value="F:hydrolase activity"/>
    <property type="evidence" value="ECO:0007669"/>
    <property type="project" value="UniProtKB-KW"/>
</dbReference>
<feature type="domain" description="Nudix hydrolase" evidence="3">
    <location>
        <begin position="67"/>
        <end position="196"/>
    </location>
</feature>